<dbReference type="EMBL" id="CM047750">
    <property type="protein sequence ID" value="KAJ0007107.1"/>
    <property type="molecule type" value="Genomic_DNA"/>
</dbReference>
<proteinExistence type="predicted"/>
<gene>
    <name evidence="1" type="ORF">Pint_30529</name>
</gene>
<evidence type="ECO:0000313" key="1">
    <source>
        <dbReference type="EMBL" id="KAJ0007107.1"/>
    </source>
</evidence>
<dbReference type="Proteomes" id="UP001163603">
    <property type="component" value="Chromosome 15"/>
</dbReference>
<accession>A0ACC0X0C3</accession>
<protein>
    <submittedName>
        <fullName evidence="1">Uncharacterized protein</fullName>
    </submittedName>
</protein>
<comment type="caution">
    <text evidence="1">The sequence shown here is derived from an EMBL/GenBank/DDBJ whole genome shotgun (WGS) entry which is preliminary data.</text>
</comment>
<organism evidence="1 2">
    <name type="scientific">Pistacia integerrima</name>
    <dbReference type="NCBI Taxonomy" id="434235"/>
    <lineage>
        <taxon>Eukaryota</taxon>
        <taxon>Viridiplantae</taxon>
        <taxon>Streptophyta</taxon>
        <taxon>Embryophyta</taxon>
        <taxon>Tracheophyta</taxon>
        <taxon>Spermatophyta</taxon>
        <taxon>Magnoliopsida</taxon>
        <taxon>eudicotyledons</taxon>
        <taxon>Gunneridae</taxon>
        <taxon>Pentapetalae</taxon>
        <taxon>rosids</taxon>
        <taxon>malvids</taxon>
        <taxon>Sapindales</taxon>
        <taxon>Anacardiaceae</taxon>
        <taxon>Pistacia</taxon>
    </lineage>
</organism>
<evidence type="ECO:0000313" key="2">
    <source>
        <dbReference type="Proteomes" id="UP001163603"/>
    </source>
</evidence>
<keyword evidence="2" id="KW-1185">Reference proteome</keyword>
<name>A0ACC0X0C3_9ROSI</name>
<sequence length="360" mass="39745">MVTVVSTLVEGGGTCVGKTVVDELDYSKRLEYLHEKVEPRTIHRNIKSNNVLLFDDDVAKISNFDLSNQAPKWQHICIPHVFLGSKCLLEFFGAFWVGFLGCAPLVLRLSAVSGGFWAVFNLAIMSSDSIAVKFMTTHSNLMNRNPVPSLDICFGELLHEQQRLTTHSAYQHDKMISNVVTYVAQGKGKGRDMQKECPTRPQNRQANAYHAIVDSASSATTSDFSALTTEKIANGCQLPIHDIGDIDSTIRDVFVSPQLSTSLISVGQLVDNNYDVRFSRDGCLVQDQASGKILAKGSKVGRLFPMHFSIPDVISFACNDVNNKCEVWHKRLGHPNSAVLSHIIISGLLGNKDQFSFPLF</sequence>
<reference evidence="2" key="1">
    <citation type="journal article" date="2023" name="G3 (Bethesda)">
        <title>Genome assembly and association tests identify interacting loci associated with vigor, precocity, and sex in interspecific pistachio rootstocks.</title>
        <authorList>
            <person name="Palmer W."/>
            <person name="Jacygrad E."/>
            <person name="Sagayaradj S."/>
            <person name="Cavanaugh K."/>
            <person name="Han R."/>
            <person name="Bertier L."/>
            <person name="Beede B."/>
            <person name="Kafkas S."/>
            <person name="Golino D."/>
            <person name="Preece J."/>
            <person name="Michelmore R."/>
        </authorList>
    </citation>
    <scope>NUCLEOTIDE SEQUENCE [LARGE SCALE GENOMIC DNA]</scope>
</reference>